<dbReference type="Proteomes" id="UP000194857">
    <property type="component" value="Unassembled WGS sequence"/>
</dbReference>
<evidence type="ECO:0000313" key="3">
    <source>
        <dbReference type="Proteomes" id="UP000194857"/>
    </source>
</evidence>
<dbReference type="InterPro" id="IPR032427">
    <property type="entry name" value="P22_portal"/>
</dbReference>
<evidence type="ECO:0000256" key="1">
    <source>
        <dbReference type="SAM" id="Coils"/>
    </source>
</evidence>
<keyword evidence="1" id="KW-0175">Coiled coil</keyword>
<comment type="caution">
    <text evidence="2">The sequence shown here is derived from an EMBL/GenBank/DDBJ whole genome shotgun (WGS) entry which is preliminary data.</text>
</comment>
<accession>A0A241XTN7</accession>
<organism evidence="2 3">
    <name type="scientific">Pseudomonas aeruginosa</name>
    <dbReference type="NCBI Taxonomy" id="287"/>
    <lineage>
        <taxon>Bacteria</taxon>
        <taxon>Pseudomonadati</taxon>
        <taxon>Pseudomonadota</taxon>
        <taxon>Gammaproteobacteria</taxon>
        <taxon>Pseudomonadales</taxon>
        <taxon>Pseudomonadaceae</taxon>
        <taxon>Pseudomonas</taxon>
    </lineage>
</organism>
<proteinExistence type="predicted"/>
<name>A0A241XTN7_PSEAI</name>
<gene>
    <name evidence="2" type="ORF">CAZ10_06185</name>
</gene>
<dbReference type="Pfam" id="PF16510">
    <property type="entry name" value="P22_portal"/>
    <property type="match status" value="1"/>
</dbReference>
<dbReference type="AlphaFoldDB" id="A0A241XTN7"/>
<protein>
    <recommendedName>
        <fullName evidence="4">Portal protein</fullName>
    </recommendedName>
</protein>
<reference evidence="3" key="1">
    <citation type="submission" date="2017-05" db="EMBL/GenBank/DDBJ databases">
        <authorList>
            <person name="Giani T."/>
            <person name="Arena F."/>
            <person name="Pollini S."/>
            <person name="Di Pilato V."/>
            <person name="D'Andrea M.M."/>
            <person name="Henrici De Angelis L."/>
            <person name="Bassetti M."/>
            <person name="Rossolini G.M."/>
        </authorList>
    </citation>
    <scope>NUCLEOTIDE SEQUENCE [LARGE SCALE GENOMIC DNA]</scope>
    <source>
        <strain evidence="3">S567_C10_BS</strain>
    </source>
</reference>
<evidence type="ECO:0000313" key="2">
    <source>
        <dbReference type="EMBL" id="OTI63808.1"/>
    </source>
</evidence>
<dbReference type="EMBL" id="NFFZ01000003">
    <property type="protein sequence ID" value="OTI63808.1"/>
    <property type="molecule type" value="Genomic_DNA"/>
</dbReference>
<sequence length="688" mass="77682">MMAEKEDEIVQEAKERFKYALDFEDSFRKLFVDDLKFCNADSDNGYQWPNDLRKNREIDARPCLTINKTRQHVLLITNDAKQNKPSVKVQATGGDATYEAAQVFEGVVRHIEYISNAQDAYDTALEHQVQGGVGYWRVVTDYVDDESFDQDIFIKRVRDPLCVLIDPDAKEADASDAKWGFVFDNLKKEDFKRKYPKIEVGNDAPLGEGSDWVTEDHVRVAEYYRCEYVNDELIALPVPDEFGGSTIQMMKASEMPADILKAIRGDESIQRRPIQRKTWKWYLIAGGKIVDKKDWPGDTLPIVKAVGEEMIIEGKLERKGHVRNLKDPQRMYNYWTSSAVEQVALQGKQPYIAAAEAIEGFENYYETANVQNYSYLPYNGVDEQGNQIPPPAREQPPVMAAAYINGMQIAGEEMKMVSGQYDPAQGDNPLDQSGVAIRMQQRKSDGATYQYTDNLAKAVRRTGKILIDLIPKIYDTKRVIRILAEDGTESEVTIDPELQQPMVEEQGPDETVNRIFNPSVGKYDVIADTGPSYATRRDEAFEAMSMMMQSDPEFKTVAGDLYFRTANFPMAEELAERFSRLIPDNIKGEGPPPELVQAQQTIEQLQGQLSESLRALADLQRDMNDKSDSNKINEYKAITERMDKLLAHIEAGNPALNMDILAQTEVAAAQDPMPVPETAPDIGAQPLM</sequence>
<feature type="coiled-coil region" evidence="1">
    <location>
        <begin position="595"/>
        <end position="622"/>
    </location>
</feature>
<evidence type="ECO:0008006" key="4">
    <source>
        <dbReference type="Google" id="ProtNLM"/>
    </source>
</evidence>